<keyword evidence="3 10" id="KW-0963">Cytoplasm</keyword>
<accession>A0A7R7HWU3</accession>
<evidence type="ECO:0000256" key="3">
    <source>
        <dbReference type="ARBA" id="ARBA00022490"/>
    </source>
</evidence>
<feature type="region of interest" description="Disordered" evidence="11">
    <location>
        <begin position="1"/>
        <end position="61"/>
    </location>
</feature>
<feature type="short sequence motif" description="'HIGH' region" evidence="10">
    <location>
        <begin position="88"/>
        <end position="96"/>
    </location>
</feature>
<dbReference type="GO" id="GO:0005737">
    <property type="term" value="C:cytoplasm"/>
    <property type="evidence" value="ECO:0007669"/>
    <property type="project" value="UniProtKB-SubCell"/>
</dbReference>
<proteinExistence type="inferred from homology"/>
<evidence type="ECO:0000256" key="5">
    <source>
        <dbReference type="ARBA" id="ARBA00022741"/>
    </source>
</evidence>
<keyword evidence="6 10" id="KW-0067">ATP-binding</keyword>
<dbReference type="Gene3D" id="1.10.10.350">
    <property type="match status" value="1"/>
</dbReference>
<dbReference type="AlphaFoldDB" id="A0A7R7HWU3"/>
<dbReference type="EC" id="6.1.1.6" evidence="10"/>
<dbReference type="PANTHER" id="PTHR37940:SF1">
    <property type="entry name" value="LYSINE--TRNA LIGASE"/>
    <property type="match status" value="1"/>
</dbReference>
<comment type="subcellular location">
    <subcellularLocation>
        <location evidence="1 10">Cytoplasm</location>
    </subcellularLocation>
</comment>
<keyword evidence="7 10" id="KW-0648">Protein biosynthesis</keyword>
<evidence type="ECO:0000313" key="12">
    <source>
        <dbReference type="EMBL" id="BCJ35151.1"/>
    </source>
</evidence>
<dbReference type="InterPro" id="IPR002904">
    <property type="entry name" value="Lys-tRNA-ligase"/>
</dbReference>
<evidence type="ECO:0000256" key="11">
    <source>
        <dbReference type="SAM" id="MobiDB-lite"/>
    </source>
</evidence>
<dbReference type="Gene3D" id="3.40.50.620">
    <property type="entry name" value="HUPs"/>
    <property type="match status" value="2"/>
</dbReference>
<comment type="catalytic activity">
    <reaction evidence="9 10">
        <text>tRNA(Lys) + L-lysine + ATP = L-lysyl-tRNA(Lys) + AMP + diphosphate</text>
        <dbReference type="Rhea" id="RHEA:20792"/>
        <dbReference type="Rhea" id="RHEA-COMP:9696"/>
        <dbReference type="Rhea" id="RHEA-COMP:9697"/>
        <dbReference type="ChEBI" id="CHEBI:30616"/>
        <dbReference type="ChEBI" id="CHEBI:32551"/>
        <dbReference type="ChEBI" id="CHEBI:33019"/>
        <dbReference type="ChEBI" id="CHEBI:78442"/>
        <dbReference type="ChEBI" id="CHEBI:78529"/>
        <dbReference type="ChEBI" id="CHEBI:456215"/>
        <dbReference type="EC" id="6.1.1.6"/>
    </reaction>
</comment>
<dbReference type="InterPro" id="IPR014729">
    <property type="entry name" value="Rossmann-like_a/b/a_fold"/>
</dbReference>
<feature type="short sequence motif" description="'KMSKS' region" evidence="10">
    <location>
        <begin position="336"/>
        <end position="340"/>
    </location>
</feature>
<evidence type="ECO:0000256" key="2">
    <source>
        <dbReference type="ARBA" id="ARBA00005594"/>
    </source>
</evidence>
<keyword evidence="5 10" id="KW-0547">Nucleotide-binding</keyword>
<keyword evidence="8 10" id="KW-0030">Aminoacyl-tRNA synthetase</keyword>
<dbReference type="PROSITE" id="PS00178">
    <property type="entry name" value="AA_TRNA_LIGASE_I"/>
    <property type="match status" value="1"/>
</dbReference>
<dbReference type="InterPro" id="IPR042078">
    <property type="entry name" value="Lys-tRNA-ligase_SC_fold"/>
</dbReference>
<dbReference type="InterPro" id="IPR001412">
    <property type="entry name" value="aa-tRNA-synth_I_CS"/>
</dbReference>
<feature type="compositionally biased region" description="Low complexity" evidence="11">
    <location>
        <begin position="21"/>
        <end position="30"/>
    </location>
</feature>
<dbReference type="KEGG" id="atl:Athai_26540"/>
<dbReference type="HAMAP" id="MF_00177">
    <property type="entry name" value="Lys_tRNA_synth_class1"/>
    <property type="match status" value="1"/>
</dbReference>
<dbReference type="InterPro" id="IPR020751">
    <property type="entry name" value="aa-tRNA-synth_I_codon-bd_sub2"/>
</dbReference>
<feature type="compositionally biased region" description="Low complexity" evidence="11">
    <location>
        <begin position="1"/>
        <end position="11"/>
    </location>
</feature>
<dbReference type="NCBIfam" id="TIGR00467">
    <property type="entry name" value="lysS_arch"/>
    <property type="match status" value="1"/>
</dbReference>
<comment type="similarity">
    <text evidence="2 10">Belongs to the class-I aminoacyl-tRNA synthetase family.</text>
</comment>
<evidence type="ECO:0000256" key="7">
    <source>
        <dbReference type="ARBA" id="ARBA00022917"/>
    </source>
</evidence>
<evidence type="ECO:0000256" key="4">
    <source>
        <dbReference type="ARBA" id="ARBA00022598"/>
    </source>
</evidence>
<gene>
    <name evidence="12" type="primary">lysS_1</name>
    <name evidence="10" type="synonym">lysS</name>
    <name evidence="12" type="ORF">Athai_26540</name>
</gene>
<dbReference type="GO" id="GO:0006430">
    <property type="term" value="P:lysyl-tRNA aminoacylation"/>
    <property type="evidence" value="ECO:0007669"/>
    <property type="project" value="UniProtKB-UniRule"/>
</dbReference>
<dbReference type="GO" id="GO:0005524">
    <property type="term" value="F:ATP binding"/>
    <property type="evidence" value="ECO:0007669"/>
    <property type="project" value="UniProtKB-UniRule"/>
</dbReference>
<protein>
    <recommendedName>
        <fullName evidence="10">Lysine--tRNA ligase</fullName>
        <ecNumber evidence="10">6.1.1.6</ecNumber>
    </recommendedName>
    <alternativeName>
        <fullName evidence="10">Lysyl-tRNA synthetase</fullName>
        <shortName evidence="10">LysRS</shortName>
    </alternativeName>
</protein>
<dbReference type="Proteomes" id="UP000611640">
    <property type="component" value="Chromosome"/>
</dbReference>
<evidence type="ECO:0000313" key="13">
    <source>
        <dbReference type="Proteomes" id="UP000611640"/>
    </source>
</evidence>
<sequence length="605" mass="63887">MSSPATPSRPSSAPPTTPHDAATVASRSPAVPAPPTDPAAARPDPAGRRGRSAPAGSDWVTRAADDALAEHRRRGGDGALVCASGISPSGPIHLGNLRELLTPHLVAAELASRGVPVEHVLFLDDHDRLRRLPAGVPASFGAQVGRPLAEVPDPYGELPSWAARFAAPLRVALAELGIRVRVVSQSARYAAGHHTDAVLAAMAARHRIAAILAAARSGGGEPASAWPYRVYCRRCGHDDTRITGYREESTALRYVCVQCGPDGFRLAETNHGKLAWKVDWPMRWAGEPVAFESAGADHAAPSSSFGVGRRICAEVFGARPPVLLGYGFVGTRGVAKLSSSGAAAPTPADALAILEPAMLRWLYARRRPQQAITIDFGTEVTRLYDEWDRLAAQVADGTAAPARGVAYRRAVAPNLPACRPAAPESTAPDRLVTGPGLVAPQRAVPWRLLTSVLDVTAGDPASTERILGQVEGVALRLADVEPRRTLAAAWLARHVPPERRTRVRAEPDDALLATLTGTQRDGLALLVEELPGCPDLAAVTALVYGIPKRLDGAPADAPADEAVRAAQRSYFTLLYRLLVGADTGPRLPTLLVALGPDRVRHLLTG</sequence>
<keyword evidence="4 10" id="KW-0436">Ligase</keyword>
<dbReference type="GO" id="GO:0004824">
    <property type="term" value="F:lysine-tRNA ligase activity"/>
    <property type="evidence" value="ECO:0007669"/>
    <property type="project" value="UniProtKB-UniRule"/>
</dbReference>
<dbReference type="EMBL" id="AP023355">
    <property type="protein sequence ID" value="BCJ35151.1"/>
    <property type="molecule type" value="Genomic_DNA"/>
</dbReference>
<evidence type="ECO:0000256" key="6">
    <source>
        <dbReference type="ARBA" id="ARBA00022840"/>
    </source>
</evidence>
<evidence type="ECO:0000256" key="1">
    <source>
        <dbReference type="ARBA" id="ARBA00004496"/>
    </source>
</evidence>
<evidence type="ECO:0000256" key="10">
    <source>
        <dbReference type="HAMAP-Rule" id="MF_00177"/>
    </source>
</evidence>
<comment type="caution">
    <text evidence="10">Lacks conserved residue(s) required for the propagation of feature annotation.</text>
</comment>
<keyword evidence="13" id="KW-1185">Reference proteome</keyword>
<dbReference type="GO" id="GO:0000049">
    <property type="term" value="F:tRNA binding"/>
    <property type="evidence" value="ECO:0007669"/>
    <property type="project" value="InterPro"/>
</dbReference>
<evidence type="ECO:0000256" key="8">
    <source>
        <dbReference type="ARBA" id="ARBA00023146"/>
    </source>
</evidence>
<dbReference type="SUPFAM" id="SSF48163">
    <property type="entry name" value="An anticodon-binding domain of class I aminoacyl-tRNA synthetases"/>
    <property type="match status" value="1"/>
</dbReference>
<evidence type="ECO:0000256" key="9">
    <source>
        <dbReference type="ARBA" id="ARBA00048573"/>
    </source>
</evidence>
<dbReference type="PANTHER" id="PTHR37940">
    <property type="entry name" value="LYSINE--TRNA LIGASE"/>
    <property type="match status" value="1"/>
</dbReference>
<dbReference type="SUPFAM" id="SSF52374">
    <property type="entry name" value="Nucleotidylyl transferase"/>
    <property type="match status" value="1"/>
</dbReference>
<organism evidence="12 13">
    <name type="scientific">Actinocatenispora thailandica</name>
    <dbReference type="NCBI Taxonomy" id="227318"/>
    <lineage>
        <taxon>Bacteria</taxon>
        <taxon>Bacillati</taxon>
        <taxon>Actinomycetota</taxon>
        <taxon>Actinomycetes</taxon>
        <taxon>Micromonosporales</taxon>
        <taxon>Micromonosporaceae</taxon>
        <taxon>Actinocatenispora</taxon>
    </lineage>
</organism>
<dbReference type="Pfam" id="PF01921">
    <property type="entry name" value="tRNA-synt_1f"/>
    <property type="match status" value="1"/>
</dbReference>
<dbReference type="InterPro" id="IPR008925">
    <property type="entry name" value="aa_tRNA-synth_I_cd-bd_sf"/>
</dbReference>
<name>A0A7R7HWU3_9ACTN</name>
<reference evidence="12 13" key="1">
    <citation type="submission" date="2020-08" db="EMBL/GenBank/DDBJ databases">
        <title>Whole genome shotgun sequence of Actinocatenispora thailandica NBRC 105041.</title>
        <authorList>
            <person name="Komaki H."/>
            <person name="Tamura T."/>
        </authorList>
    </citation>
    <scope>NUCLEOTIDE SEQUENCE [LARGE SCALE GENOMIC DNA]</scope>
    <source>
        <strain evidence="12 13">NBRC 105041</strain>
    </source>
</reference>
<dbReference type="Gene3D" id="6.10.20.10">
    <property type="entry name" value="Lysine tRNA ligase, stem contact fold domain"/>
    <property type="match status" value="1"/>
</dbReference>